<dbReference type="AlphaFoldDB" id="A0A2V3IDE0"/>
<dbReference type="OrthoDB" id="10454406at2759"/>
<protein>
    <submittedName>
        <fullName evidence="2">Uncharacterized protein</fullName>
    </submittedName>
</protein>
<evidence type="ECO:0000313" key="2">
    <source>
        <dbReference type="EMBL" id="PXF40094.1"/>
    </source>
</evidence>
<name>A0A2V3IDE0_9FLOR</name>
<feature type="coiled-coil region" evidence="1">
    <location>
        <begin position="63"/>
        <end position="97"/>
    </location>
</feature>
<accession>A0A2V3IDE0</accession>
<proteinExistence type="predicted"/>
<gene>
    <name evidence="2" type="ORF">BWQ96_10192</name>
</gene>
<dbReference type="Proteomes" id="UP000247409">
    <property type="component" value="Unassembled WGS sequence"/>
</dbReference>
<dbReference type="EMBL" id="NBIV01000359">
    <property type="protein sequence ID" value="PXF40094.1"/>
    <property type="molecule type" value="Genomic_DNA"/>
</dbReference>
<keyword evidence="1" id="KW-0175">Coiled coil</keyword>
<evidence type="ECO:0000313" key="3">
    <source>
        <dbReference type="Proteomes" id="UP000247409"/>
    </source>
</evidence>
<comment type="caution">
    <text evidence="2">The sequence shown here is derived from an EMBL/GenBank/DDBJ whole genome shotgun (WGS) entry which is preliminary data.</text>
</comment>
<organism evidence="2 3">
    <name type="scientific">Gracilariopsis chorda</name>
    <dbReference type="NCBI Taxonomy" id="448386"/>
    <lineage>
        <taxon>Eukaryota</taxon>
        <taxon>Rhodophyta</taxon>
        <taxon>Florideophyceae</taxon>
        <taxon>Rhodymeniophycidae</taxon>
        <taxon>Gracilariales</taxon>
        <taxon>Gracilariaceae</taxon>
        <taxon>Gracilariopsis</taxon>
    </lineage>
</organism>
<evidence type="ECO:0000256" key="1">
    <source>
        <dbReference type="SAM" id="Coils"/>
    </source>
</evidence>
<sequence>MRGTQQLFRATQTLASTEASRLVAEAAKRASQRQKKSRGLRKYGDLVVAGLATLVAGTAVKNKYKFEEDREKMEMRIQQLEEERDEVLKRADASQQRLMDDVNVGVIAARRKGEEGLRIWLGTVLKEVSSPEEIEKAKPKLI</sequence>
<reference evidence="2 3" key="1">
    <citation type="journal article" date="2018" name="Mol. Biol. Evol.">
        <title>Analysis of the draft genome of the red seaweed Gracilariopsis chorda provides insights into genome size evolution in Rhodophyta.</title>
        <authorList>
            <person name="Lee J."/>
            <person name="Yang E.C."/>
            <person name="Graf L."/>
            <person name="Yang J.H."/>
            <person name="Qiu H."/>
            <person name="Zel Zion U."/>
            <person name="Chan C.X."/>
            <person name="Stephens T.G."/>
            <person name="Weber A.P.M."/>
            <person name="Boo G.H."/>
            <person name="Boo S.M."/>
            <person name="Kim K.M."/>
            <person name="Shin Y."/>
            <person name="Jung M."/>
            <person name="Lee S.J."/>
            <person name="Yim H.S."/>
            <person name="Lee J.H."/>
            <person name="Bhattacharya D."/>
            <person name="Yoon H.S."/>
        </authorList>
    </citation>
    <scope>NUCLEOTIDE SEQUENCE [LARGE SCALE GENOMIC DNA]</scope>
    <source>
        <strain evidence="2 3">SKKU-2015</strain>
        <tissue evidence="2">Whole body</tissue>
    </source>
</reference>
<keyword evidence="3" id="KW-1185">Reference proteome</keyword>